<gene>
    <name evidence="1" type="ORF">AGR2A_Cc140099</name>
</gene>
<sequence length="113" mass="12337">MRPTGGRPAATAGYENGLTCSSRAYSEQDPLADRVLAFHAIDLVDSGFDLLKNKDRFGKATELLTSRCRVTEPDDRRCNDLFDVLGLLDEPLSAPSAKQLHSALLTMTGRGRI</sequence>
<organism evidence="1 2">
    <name type="scientific">Agrobacterium genomosp. 2 str. CFBP 5494</name>
    <dbReference type="NCBI Taxonomy" id="1183436"/>
    <lineage>
        <taxon>Bacteria</taxon>
        <taxon>Pseudomonadati</taxon>
        <taxon>Pseudomonadota</taxon>
        <taxon>Alphaproteobacteria</taxon>
        <taxon>Hyphomicrobiales</taxon>
        <taxon>Rhizobiaceae</taxon>
        <taxon>Rhizobium/Agrobacterium group</taxon>
        <taxon>Agrobacterium</taxon>
        <taxon>Agrobacterium tumefaciens complex</taxon>
    </lineage>
</organism>
<dbReference type="EMBL" id="FBVY01000006">
    <property type="protein sequence ID" value="CUW88559.1"/>
    <property type="molecule type" value="Genomic_DNA"/>
</dbReference>
<evidence type="ECO:0000313" key="1">
    <source>
        <dbReference type="EMBL" id="CUW88559.1"/>
    </source>
</evidence>
<proteinExistence type="predicted"/>
<protein>
    <submittedName>
        <fullName evidence="1">Uncharacterized protein</fullName>
    </submittedName>
</protein>
<accession>A0A9W5AZ36</accession>
<comment type="caution">
    <text evidence="1">The sequence shown here is derived from an EMBL/GenBank/DDBJ whole genome shotgun (WGS) entry which is preliminary data.</text>
</comment>
<reference evidence="1 2" key="1">
    <citation type="submission" date="2016-01" db="EMBL/GenBank/DDBJ databases">
        <authorList>
            <person name="Regsiter A."/>
            <person name="william w."/>
        </authorList>
    </citation>
    <scope>NUCLEOTIDE SEQUENCE [LARGE SCALE GENOMIC DNA]</scope>
    <source>
        <strain evidence="1 2">CFBP 5494</strain>
    </source>
</reference>
<keyword evidence="2" id="KW-1185">Reference proteome</keyword>
<evidence type="ECO:0000313" key="2">
    <source>
        <dbReference type="Proteomes" id="UP000191933"/>
    </source>
</evidence>
<dbReference type="Proteomes" id="UP000191933">
    <property type="component" value="Unassembled WGS sequence"/>
</dbReference>
<dbReference type="AlphaFoldDB" id="A0A9W5AZ36"/>
<name>A0A9W5AZ36_9HYPH</name>